<dbReference type="InterPro" id="IPR029479">
    <property type="entry name" value="Nitroreductase"/>
</dbReference>
<dbReference type="AlphaFoldDB" id="A0A1G6X579"/>
<sequence length="398" mass="43619">MRLRRCHALLIEPREVRELDLEALLMGQPRLSSTRRWIALAAHIDDEIELSAEQLAALGDISSEDAVEHAALAERFGAALIDSLVAQRLLLAADESTEADAPLRADAAVRSGHWRGLAAVMHRHLRWRGVNSEEARTSGALGNSDQEILERLGTPPEVSRARASAEAAQALPAPAANVLPNSPLRATCRNFDASRQLPLEALATVLHRVYGAQGRSVVSGVPVLKKNSPSAGGLHPVEAYLLVRHVEGLATGLYHYRPDTHALEPLQPLSDEEASRCASLFVAHQPWFVDAHVQVILAARFRRNYWKYRNHAKAYRAVILDSGHLSQMQYLVATELGLGAFITAAVNEGDIEDAFGLDPMQEGVIAVTGFGWRGERMEVLEFDPLKQVWPAWTAEPQG</sequence>
<dbReference type="InterPro" id="IPR030965">
    <property type="entry name" value="SagB-rel_DH_2"/>
</dbReference>
<organism evidence="2 3">
    <name type="scientific">Aquimonas voraii</name>
    <dbReference type="NCBI Taxonomy" id="265719"/>
    <lineage>
        <taxon>Bacteria</taxon>
        <taxon>Pseudomonadati</taxon>
        <taxon>Pseudomonadota</taxon>
        <taxon>Gammaproteobacteria</taxon>
        <taxon>Lysobacterales</taxon>
        <taxon>Lysobacteraceae</taxon>
        <taxon>Aquimonas</taxon>
    </lineage>
</organism>
<dbReference type="NCBIfam" id="TIGR03605">
    <property type="entry name" value="antibiot_sagB"/>
    <property type="match status" value="1"/>
</dbReference>
<dbReference type="PANTHER" id="PTHR43745:SF2">
    <property type="entry name" value="NITROREDUCTASE MJ1384-RELATED"/>
    <property type="match status" value="1"/>
</dbReference>
<dbReference type="PANTHER" id="PTHR43745">
    <property type="entry name" value="NITROREDUCTASE MJ1384-RELATED"/>
    <property type="match status" value="1"/>
</dbReference>
<dbReference type="InterPro" id="IPR000415">
    <property type="entry name" value="Nitroreductase-like"/>
</dbReference>
<dbReference type="Pfam" id="PF00881">
    <property type="entry name" value="Nitroreductase"/>
    <property type="match status" value="1"/>
</dbReference>
<protein>
    <submittedName>
        <fullName evidence="2">Putative peptide maturation dehydrogenase</fullName>
    </submittedName>
</protein>
<accession>A0A1G6X579</accession>
<reference evidence="2 3" key="1">
    <citation type="submission" date="2016-10" db="EMBL/GenBank/DDBJ databases">
        <authorList>
            <person name="de Groot N.N."/>
        </authorList>
    </citation>
    <scope>NUCLEOTIDE SEQUENCE [LARGE SCALE GENOMIC DNA]</scope>
    <source>
        <strain evidence="2 3">DSM 16957</strain>
    </source>
</reference>
<dbReference type="CDD" id="cd02142">
    <property type="entry name" value="McbC_SagB-like_oxidoreductase"/>
    <property type="match status" value="1"/>
</dbReference>
<dbReference type="GO" id="GO:0016491">
    <property type="term" value="F:oxidoreductase activity"/>
    <property type="evidence" value="ECO:0007669"/>
    <property type="project" value="InterPro"/>
</dbReference>
<dbReference type="NCBIfam" id="TIGR04511">
    <property type="entry name" value="SagB_rel_DH_2"/>
    <property type="match status" value="1"/>
</dbReference>
<dbReference type="EMBL" id="FNAG01000006">
    <property type="protein sequence ID" value="SDD72416.1"/>
    <property type="molecule type" value="Genomic_DNA"/>
</dbReference>
<dbReference type="InterPro" id="IPR052544">
    <property type="entry name" value="Bacteriocin_Proc_Enz"/>
</dbReference>
<dbReference type="Proteomes" id="UP000199603">
    <property type="component" value="Unassembled WGS sequence"/>
</dbReference>
<dbReference type="Gene3D" id="3.40.109.10">
    <property type="entry name" value="NADH Oxidase"/>
    <property type="match status" value="1"/>
</dbReference>
<dbReference type="STRING" id="265719.SAMN04488509_10612"/>
<proteinExistence type="predicted"/>
<dbReference type="RefSeq" id="WP_176764146.1">
    <property type="nucleotide sequence ID" value="NZ_FNAG01000006.1"/>
</dbReference>
<gene>
    <name evidence="2" type="ORF">SAMN04488509_10612</name>
</gene>
<evidence type="ECO:0000259" key="1">
    <source>
        <dbReference type="Pfam" id="PF00881"/>
    </source>
</evidence>
<evidence type="ECO:0000313" key="3">
    <source>
        <dbReference type="Proteomes" id="UP000199603"/>
    </source>
</evidence>
<evidence type="ECO:0000313" key="2">
    <source>
        <dbReference type="EMBL" id="SDD72416.1"/>
    </source>
</evidence>
<feature type="domain" description="Nitroreductase" evidence="1">
    <location>
        <begin position="185"/>
        <end position="372"/>
    </location>
</feature>
<keyword evidence="3" id="KW-1185">Reference proteome</keyword>
<dbReference type="InterPro" id="IPR020051">
    <property type="entry name" value="SagB-type_dehydrogenase"/>
</dbReference>
<dbReference type="SUPFAM" id="SSF55469">
    <property type="entry name" value="FMN-dependent nitroreductase-like"/>
    <property type="match status" value="1"/>
</dbReference>
<name>A0A1G6X579_9GAMM</name>